<feature type="transmembrane region" description="Helical" evidence="1">
    <location>
        <begin position="106"/>
        <end position="130"/>
    </location>
</feature>
<evidence type="ECO:0000256" key="1">
    <source>
        <dbReference type="SAM" id="Phobius"/>
    </source>
</evidence>
<evidence type="ECO:0000313" key="3">
    <source>
        <dbReference type="Proteomes" id="UP000620147"/>
    </source>
</evidence>
<organism evidence="2 3">
    <name type="scientific">Butyricicoccus faecihominis</name>
    <dbReference type="NCBI Taxonomy" id="1712515"/>
    <lineage>
        <taxon>Bacteria</taxon>
        <taxon>Bacillati</taxon>
        <taxon>Bacillota</taxon>
        <taxon>Clostridia</taxon>
        <taxon>Eubacteriales</taxon>
        <taxon>Butyricicoccaceae</taxon>
        <taxon>Butyricicoccus</taxon>
    </lineage>
</organism>
<feature type="transmembrane region" description="Helical" evidence="1">
    <location>
        <begin position="76"/>
        <end position="94"/>
    </location>
</feature>
<dbReference type="Gene3D" id="1.10.1760.20">
    <property type="match status" value="1"/>
</dbReference>
<keyword evidence="1" id="KW-1133">Transmembrane helix</keyword>
<gene>
    <name evidence="2" type="ORF">BUFA31_21820</name>
</gene>
<accession>A0ABQ1E237</accession>
<feature type="transmembrane region" description="Helical" evidence="1">
    <location>
        <begin position="12"/>
        <end position="33"/>
    </location>
</feature>
<keyword evidence="1" id="KW-0812">Transmembrane</keyword>
<name>A0ABQ1E237_9FIRM</name>
<feature type="transmembrane region" description="Helical" evidence="1">
    <location>
        <begin position="142"/>
        <end position="163"/>
    </location>
</feature>
<keyword evidence="3" id="KW-1185">Reference proteome</keyword>
<dbReference type="Proteomes" id="UP000620147">
    <property type="component" value="Unassembled WGS sequence"/>
</dbReference>
<sequence>MTMTKNKLYHMVLAGILCAIGIIVPMFMPRIVLGPMSFTLASHVAVFLGMFISPAVAVAVCIGTTIGFFLTTPAIIALRAASHIVFAFIGAAYLKRNPDIINRPVASTVFNFIIALLHAAAEMIIVTPFFMSGALFTAEQLANGFVASVVLLVGLGTVIHSMLDYSISILVWKPLCVAMPQLRTSQD</sequence>
<proteinExistence type="predicted"/>
<evidence type="ECO:0000313" key="2">
    <source>
        <dbReference type="EMBL" id="GFO89018.1"/>
    </source>
</evidence>
<reference evidence="2 3" key="1">
    <citation type="submission" date="2020-06" db="EMBL/GenBank/DDBJ databases">
        <title>Characterization of fructooligosaccharide metabolism and fructooligosaccharide-degrading enzymes in human commensal butyrate producers.</title>
        <authorList>
            <person name="Tanno H."/>
            <person name="Fujii T."/>
            <person name="Hirano K."/>
            <person name="Maeno S."/>
            <person name="Tonozuka T."/>
            <person name="Sakamoto M."/>
            <person name="Ohkuma M."/>
            <person name="Tochio T."/>
            <person name="Endo A."/>
        </authorList>
    </citation>
    <scope>NUCLEOTIDE SEQUENCE [LARGE SCALE GENOMIC DNA]</scope>
    <source>
        <strain evidence="2 3">JCM 31056</strain>
    </source>
</reference>
<comment type="caution">
    <text evidence="2">The sequence shown here is derived from an EMBL/GenBank/DDBJ whole genome shotgun (WGS) entry which is preliminary data.</text>
</comment>
<dbReference type="EMBL" id="BLYJ01000032">
    <property type="protein sequence ID" value="GFO89018.1"/>
    <property type="molecule type" value="Genomic_DNA"/>
</dbReference>
<evidence type="ECO:0008006" key="4">
    <source>
        <dbReference type="Google" id="ProtNLM"/>
    </source>
</evidence>
<keyword evidence="1" id="KW-0472">Membrane</keyword>
<feature type="transmembrane region" description="Helical" evidence="1">
    <location>
        <begin position="45"/>
        <end position="70"/>
    </location>
</feature>
<protein>
    <recommendedName>
        <fullName evidence="4">Niacin transporter NiaX</fullName>
    </recommendedName>
</protein>
<dbReference type="RefSeq" id="WP_188886048.1">
    <property type="nucleotide sequence ID" value="NZ_BLYJ01000032.1"/>
</dbReference>